<keyword evidence="3" id="KW-0813">Transport</keyword>
<dbReference type="PANTHER" id="PTHR30445">
    <property type="entry name" value="K(+)_H(+) ANTIPORTER SUBUNIT KHTT"/>
    <property type="match status" value="1"/>
</dbReference>
<evidence type="ECO:0000256" key="7">
    <source>
        <dbReference type="ARBA" id="ARBA00023136"/>
    </source>
</evidence>
<feature type="transmembrane region" description="Helical" evidence="8">
    <location>
        <begin position="156"/>
        <end position="181"/>
    </location>
</feature>
<dbReference type="STRING" id="290397.Adeh_2318"/>
<feature type="transmembrane region" description="Helical" evidence="8">
    <location>
        <begin position="368"/>
        <end position="386"/>
    </location>
</feature>
<dbReference type="InterPro" id="IPR006512">
    <property type="entry name" value="YidE_YbjL"/>
</dbReference>
<sequence length="544" mass="57088">MLDPLVRLLAQNPLLLLFLVAALGYPLGQIQVRGSRLGVASVLFVGLAAGALDPSLALPEIVYMLGLAIFVYAIGLSSGRAFVASLRRDGIRNTGLAVFAVGLAVALSYLARRLLGLDASLTAGLFAGATTSTPALAAAMETLKQAAPGHALSEPVVAYSICYPFGVVGVVLAVRAAWWLWKPDLAGEARRLAEMGAGNEPLGSTTVRVTEDMGALTLEELVRGLRWHVIFGRLRRGDRLMLAAPDVRLEAGDLVTVVGTPAELARVVERLGVVADEPIDADRSEFDLRRIFVSSPEVAGRTVAELDLPRRMGVVITRVRRGDVDLLPAPALRLEVGDRVRVLGPVKQLPRVTTYFGDSYRAASEVDILTFGLGLALGLLLGILPLPLPGGVWVSLGFAGGPLVVALVLGTMGRTGGMVWHLPFSASVALRQFGLTLFLAGIGTRAGVGFLATFASREGLLLFAAGAAITFATSLAALFVAHRLMKIPMSLALGMVAGIQTQPAVLGYALDQTGNEIPSQGYAAVYPAATIAKLLLVQLLVAFG</sequence>
<dbReference type="Pfam" id="PF06826">
    <property type="entry name" value="Asp-Al_Ex"/>
    <property type="match status" value="2"/>
</dbReference>
<dbReference type="PANTHER" id="PTHR30445:SF3">
    <property type="entry name" value="TRANSPORT PROTEIN YIDE-RELATED"/>
    <property type="match status" value="1"/>
</dbReference>
<keyword evidence="6 8" id="KW-1133">Transmembrane helix</keyword>
<dbReference type="Gene3D" id="3.30.70.1450">
    <property type="entry name" value="Regulator of K+ conductance, C-terminal domain"/>
    <property type="match status" value="2"/>
</dbReference>
<dbReference type="NCBIfam" id="TIGR01625">
    <property type="entry name" value="YidE_YbjL_dupl"/>
    <property type="match status" value="2"/>
</dbReference>
<dbReference type="GO" id="GO:0005886">
    <property type="term" value="C:plasma membrane"/>
    <property type="evidence" value="ECO:0007669"/>
    <property type="project" value="UniProtKB-SubCell"/>
</dbReference>
<feature type="transmembrane region" description="Helical" evidence="8">
    <location>
        <begin position="6"/>
        <end position="25"/>
    </location>
</feature>
<dbReference type="eggNOG" id="COG2985">
    <property type="taxonomic scope" value="Bacteria"/>
</dbReference>
<dbReference type="SUPFAM" id="SSF116726">
    <property type="entry name" value="TrkA C-terminal domain-like"/>
    <property type="match status" value="2"/>
</dbReference>
<dbReference type="OrthoDB" id="9155749at2"/>
<feature type="domain" description="RCK C-terminal" evidence="9">
    <location>
        <begin position="274"/>
        <end position="358"/>
    </location>
</feature>
<evidence type="ECO:0000313" key="11">
    <source>
        <dbReference type="Proteomes" id="UP000001935"/>
    </source>
</evidence>
<feature type="transmembrane region" description="Helical" evidence="8">
    <location>
        <begin position="61"/>
        <end position="83"/>
    </location>
</feature>
<protein>
    <submittedName>
        <fullName evidence="10">YidE/YbjL like transporter</fullName>
    </submittedName>
</protein>
<dbReference type="PROSITE" id="PS51202">
    <property type="entry name" value="RCK_C"/>
    <property type="match status" value="2"/>
</dbReference>
<dbReference type="InterPro" id="IPR036721">
    <property type="entry name" value="RCK_C_sf"/>
</dbReference>
<keyword evidence="5 8" id="KW-0812">Transmembrane</keyword>
<keyword evidence="4" id="KW-1003">Cell membrane</keyword>
<dbReference type="Proteomes" id="UP000001935">
    <property type="component" value="Chromosome"/>
</dbReference>
<evidence type="ECO:0000256" key="5">
    <source>
        <dbReference type="ARBA" id="ARBA00022692"/>
    </source>
</evidence>
<dbReference type="HOGENOM" id="CLU_035023_3_0_7"/>
<dbReference type="AlphaFoldDB" id="Q2IKA7"/>
<dbReference type="GO" id="GO:0008324">
    <property type="term" value="F:monoatomic cation transmembrane transporter activity"/>
    <property type="evidence" value="ECO:0007669"/>
    <property type="project" value="InterPro"/>
</dbReference>
<feature type="transmembrane region" description="Helical" evidence="8">
    <location>
        <begin position="460"/>
        <end position="479"/>
    </location>
</feature>
<evidence type="ECO:0000256" key="4">
    <source>
        <dbReference type="ARBA" id="ARBA00022475"/>
    </source>
</evidence>
<dbReference type="InterPro" id="IPR050144">
    <property type="entry name" value="AAE_transporter"/>
</dbReference>
<feature type="domain" description="RCK C-terminal" evidence="9">
    <location>
        <begin position="190"/>
        <end position="273"/>
    </location>
</feature>
<dbReference type="Pfam" id="PF02080">
    <property type="entry name" value="TrkA_C"/>
    <property type="match status" value="2"/>
</dbReference>
<dbReference type="eggNOG" id="COG0569">
    <property type="taxonomic scope" value="Bacteria"/>
</dbReference>
<proteinExistence type="inferred from homology"/>
<evidence type="ECO:0000256" key="6">
    <source>
        <dbReference type="ARBA" id="ARBA00022989"/>
    </source>
</evidence>
<name>Q2IKA7_ANADE</name>
<feature type="transmembrane region" description="Helical" evidence="8">
    <location>
        <begin position="392"/>
        <end position="412"/>
    </location>
</feature>
<evidence type="ECO:0000313" key="10">
    <source>
        <dbReference type="EMBL" id="ABC82088.1"/>
    </source>
</evidence>
<gene>
    <name evidence="10" type="ordered locus">Adeh_2318</name>
</gene>
<keyword evidence="7 8" id="KW-0472">Membrane</keyword>
<dbReference type="KEGG" id="ade:Adeh_2318"/>
<comment type="subcellular location">
    <subcellularLocation>
        <location evidence="1">Cell membrane</location>
        <topology evidence="1">Multi-pass membrane protein</topology>
    </subcellularLocation>
</comment>
<comment type="similarity">
    <text evidence="2">Belongs to the AAE transporter (TC 2.A.81) family.</text>
</comment>
<evidence type="ECO:0000259" key="9">
    <source>
        <dbReference type="PROSITE" id="PS51202"/>
    </source>
</evidence>
<evidence type="ECO:0000256" key="8">
    <source>
        <dbReference type="SAM" id="Phobius"/>
    </source>
</evidence>
<evidence type="ECO:0000256" key="1">
    <source>
        <dbReference type="ARBA" id="ARBA00004651"/>
    </source>
</evidence>
<reference evidence="10 11" key="1">
    <citation type="submission" date="2006-01" db="EMBL/GenBank/DDBJ databases">
        <title>Complete sequence of Anaeromyxobacter dehalogenans 2CP-C.</title>
        <authorList>
            <consortium name="US DOE Joint Genome Institute"/>
            <person name="Copeland A."/>
            <person name="Lucas S."/>
            <person name="Lapidus A."/>
            <person name="Barry K."/>
            <person name="Detter J.C."/>
            <person name="Glavina T."/>
            <person name="Hammon N."/>
            <person name="Israni S."/>
            <person name="Pitluck S."/>
            <person name="Brettin T."/>
            <person name="Bruce D."/>
            <person name="Han C."/>
            <person name="Tapia R."/>
            <person name="Gilna P."/>
            <person name="Kiss H."/>
            <person name="Schmutz J."/>
            <person name="Larimer F."/>
            <person name="Land M."/>
            <person name="Kyrpides N."/>
            <person name="Anderson I."/>
            <person name="Sanford R.A."/>
            <person name="Ritalahti K.M."/>
            <person name="Thomas H.S."/>
            <person name="Kirby J.R."/>
            <person name="Zhulin I.B."/>
            <person name="Loeffler F.E."/>
            <person name="Richardson P."/>
        </authorList>
    </citation>
    <scope>NUCLEOTIDE SEQUENCE [LARGE SCALE GENOMIC DNA]</scope>
    <source>
        <strain evidence="10 11">2CP-C</strain>
    </source>
</reference>
<feature type="transmembrane region" description="Helical" evidence="8">
    <location>
        <begin position="491"/>
        <end position="510"/>
    </location>
</feature>
<dbReference type="InterPro" id="IPR006037">
    <property type="entry name" value="RCK_C"/>
</dbReference>
<dbReference type="GO" id="GO:0006813">
    <property type="term" value="P:potassium ion transport"/>
    <property type="evidence" value="ECO:0007669"/>
    <property type="project" value="InterPro"/>
</dbReference>
<organism evidence="10 11">
    <name type="scientific">Anaeromyxobacter dehalogenans (strain 2CP-C)</name>
    <dbReference type="NCBI Taxonomy" id="290397"/>
    <lineage>
        <taxon>Bacteria</taxon>
        <taxon>Pseudomonadati</taxon>
        <taxon>Myxococcota</taxon>
        <taxon>Myxococcia</taxon>
        <taxon>Myxococcales</taxon>
        <taxon>Cystobacterineae</taxon>
        <taxon>Anaeromyxobacteraceae</taxon>
        <taxon>Anaeromyxobacter</taxon>
    </lineage>
</organism>
<dbReference type="RefSeq" id="WP_011421370.1">
    <property type="nucleotide sequence ID" value="NC_007760.1"/>
</dbReference>
<evidence type="ECO:0000256" key="2">
    <source>
        <dbReference type="ARBA" id="ARBA00009854"/>
    </source>
</evidence>
<feature type="transmembrane region" description="Helical" evidence="8">
    <location>
        <begin position="433"/>
        <end position="454"/>
    </location>
</feature>
<feature type="transmembrane region" description="Helical" evidence="8">
    <location>
        <begin position="522"/>
        <end position="543"/>
    </location>
</feature>
<dbReference type="EMBL" id="CP000251">
    <property type="protein sequence ID" value="ABC82088.1"/>
    <property type="molecule type" value="Genomic_DNA"/>
</dbReference>
<accession>Q2IKA7</accession>
<evidence type="ECO:0000256" key="3">
    <source>
        <dbReference type="ARBA" id="ARBA00022448"/>
    </source>
</evidence>
<feature type="transmembrane region" description="Helical" evidence="8">
    <location>
        <begin position="95"/>
        <end position="111"/>
    </location>
</feature>
<feature type="transmembrane region" description="Helical" evidence="8">
    <location>
        <begin position="37"/>
        <end position="55"/>
    </location>
</feature>